<name>A0ABS1CJ36_9GAMM</name>
<dbReference type="InterPro" id="IPR028098">
    <property type="entry name" value="Glyco_trans_4-like_N"/>
</dbReference>
<dbReference type="Pfam" id="PF13439">
    <property type="entry name" value="Glyco_transf_4"/>
    <property type="match status" value="1"/>
</dbReference>
<sequence length="350" mass="38208">MLLRTCACRNAVVNATAGARNNVLRRAAGPKVANRALVISHSAGLAGAERSLLTCSEYLKAAGWQLIVVCPRRGPLVGKLTSIGVAVRIIHFPWWTTTDAGVCRNINRAASRIARLARDSESQVIYSNTSVVNVGAVAAMIAGIPHVWHIREFLSRSCFLGKLQRDFVKAASNRVLFNSRAVQIDTTGPAGWGHSAVLYNYVSSPTKSCRRVEHDPELRAFLRLLDADDVREAPKLLVLGAVQPYKRPADAIKALDLLKSRKPHGAVDSHCACYFMPNRNNRASYSSLPCAHSAALSRKTASRFMIGSFCQLVSPSRQSISAAARRWSIGLGSRLRIMRHSSVPQTSYSH</sequence>
<dbReference type="Gene3D" id="3.40.50.2000">
    <property type="entry name" value="Glycogen Phosphorylase B"/>
    <property type="match status" value="1"/>
</dbReference>
<dbReference type="EMBL" id="NRRV01000034">
    <property type="protein sequence ID" value="MBK1631874.1"/>
    <property type="molecule type" value="Genomic_DNA"/>
</dbReference>
<evidence type="ECO:0000313" key="2">
    <source>
        <dbReference type="EMBL" id="MBK1631874.1"/>
    </source>
</evidence>
<dbReference type="Proteomes" id="UP000748752">
    <property type="component" value="Unassembled WGS sequence"/>
</dbReference>
<organism evidence="2 3">
    <name type="scientific">Thiohalocapsa halophila</name>
    <dbReference type="NCBI Taxonomy" id="69359"/>
    <lineage>
        <taxon>Bacteria</taxon>
        <taxon>Pseudomonadati</taxon>
        <taxon>Pseudomonadota</taxon>
        <taxon>Gammaproteobacteria</taxon>
        <taxon>Chromatiales</taxon>
        <taxon>Chromatiaceae</taxon>
        <taxon>Thiohalocapsa</taxon>
    </lineage>
</organism>
<evidence type="ECO:0000259" key="1">
    <source>
        <dbReference type="Pfam" id="PF13439"/>
    </source>
</evidence>
<dbReference type="SUPFAM" id="SSF53756">
    <property type="entry name" value="UDP-Glycosyltransferase/glycogen phosphorylase"/>
    <property type="match status" value="1"/>
</dbReference>
<protein>
    <recommendedName>
        <fullName evidence="1">Glycosyltransferase subfamily 4-like N-terminal domain-containing protein</fullName>
    </recommendedName>
</protein>
<evidence type="ECO:0000313" key="3">
    <source>
        <dbReference type="Proteomes" id="UP000748752"/>
    </source>
</evidence>
<keyword evidence="3" id="KW-1185">Reference proteome</keyword>
<gene>
    <name evidence="2" type="ORF">CKO31_14245</name>
</gene>
<reference evidence="2 3" key="1">
    <citation type="journal article" date="2020" name="Microorganisms">
        <title>Osmotic Adaptation and Compatible Solute Biosynthesis of Phototrophic Bacteria as Revealed from Genome Analyses.</title>
        <authorList>
            <person name="Imhoff J.F."/>
            <person name="Rahn T."/>
            <person name="Kunzel S."/>
            <person name="Keller A."/>
            <person name="Neulinger S.C."/>
        </authorList>
    </citation>
    <scope>NUCLEOTIDE SEQUENCE [LARGE SCALE GENOMIC DNA]</scope>
    <source>
        <strain evidence="2 3">DSM 6210</strain>
    </source>
</reference>
<feature type="domain" description="Glycosyltransferase subfamily 4-like N-terminal" evidence="1">
    <location>
        <begin position="47"/>
        <end position="187"/>
    </location>
</feature>
<proteinExistence type="predicted"/>
<accession>A0ABS1CJ36</accession>
<comment type="caution">
    <text evidence="2">The sequence shown here is derived from an EMBL/GenBank/DDBJ whole genome shotgun (WGS) entry which is preliminary data.</text>
</comment>